<proteinExistence type="predicted"/>
<protein>
    <submittedName>
        <fullName evidence="2">Uncharacterized protein</fullName>
    </submittedName>
</protein>
<gene>
    <name evidence="2" type="ORF">TrRE_jg6157</name>
</gene>
<organism evidence="2 3">
    <name type="scientific">Triparma retinervis</name>
    <dbReference type="NCBI Taxonomy" id="2557542"/>
    <lineage>
        <taxon>Eukaryota</taxon>
        <taxon>Sar</taxon>
        <taxon>Stramenopiles</taxon>
        <taxon>Ochrophyta</taxon>
        <taxon>Bolidophyceae</taxon>
        <taxon>Parmales</taxon>
        <taxon>Triparmaceae</taxon>
        <taxon>Triparma</taxon>
    </lineage>
</organism>
<feature type="region of interest" description="Disordered" evidence="1">
    <location>
        <begin position="400"/>
        <end position="478"/>
    </location>
</feature>
<keyword evidence="3" id="KW-1185">Reference proteome</keyword>
<evidence type="ECO:0000313" key="3">
    <source>
        <dbReference type="Proteomes" id="UP001165082"/>
    </source>
</evidence>
<feature type="region of interest" description="Disordered" evidence="1">
    <location>
        <begin position="316"/>
        <end position="352"/>
    </location>
</feature>
<feature type="compositionally biased region" description="Low complexity" evidence="1">
    <location>
        <begin position="400"/>
        <end position="409"/>
    </location>
</feature>
<dbReference type="Proteomes" id="UP001165082">
    <property type="component" value="Unassembled WGS sequence"/>
</dbReference>
<evidence type="ECO:0000256" key="1">
    <source>
        <dbReference type="SAM" id="MobiDB-lite"/>
    </source>
</evidence>
<name>A0A9W7A394_9STRA</name>
<feature type="non-terminal residue" evidence="2">
    <location>
        <position position="478"/>
    </location>
</feature>
<reference evidence="2" key="1">
    <citation type="submission" date="2022-07" db="EMBL/GenBank/DDBJ databases">
        <title>Genome analysis of Parmales, a sister group of diatoms, reveals the evolutionary specialization of diatoms from phago-mixotrophs to photoautotrophs.</title>
        <authorList>
            <person name="Ban H."/>
            <person name="Sato S."/>
            <person name="Yoshikawa S."/>
            <person name="Kazumasa Y."/>
            <person name="Nakamura Y."/>
            <person name="Ichinomiya M."/>
            <person name="Saitoh K."/>
            <person name="Sato N."/>
            <person name="Blanc-Mathieu R."/>
            <person name="Endo H."/>
            <person name="Kuwata A."/>
            <person name="Ogata H."/>
        </authorList>
    </citation>
    <scope>NUCLEOTIDE SEQUENCE</scope>
</reference>
<dbReference type="EMBL" id="BRXZ01001195">
    <property type="protein sequence ID" value="GMH65052.1"/>
    <property type="molecule type" value="Genomic_DNA"/>
</dbReference>
<dbReference type="OrthoDB" id="10417002at2759"/>
<feature type="compositionally biased region" description="Polar residues" evidence="1">
    <location>
        <begin position="327"/>
        <end position="338"/>
    </location>
</feature>
<accession>A0A9W7A394</accession>
<dbReference type="AlphaFoldDB" id="A0A9W7A394"/>
<evidence type="ECO:0000313" key="2">
    <source>
        <dbReference type="EMBL" id="GMH65052.1"/>
    </source>
</evidence>
<sequence>MSATYIQRLDPVDVSKFGRNSLPAPFREVDDWTTKQTTDKLLHCLPSLPKVPYDDSVLHIITVLFISTPFSQKRLHVVLPFFPPNLQALWRTFVYLPRLRQASERNGEAKRIFFEYKVLDGLRRWRDDSNGTLGELSVFGSEDEMEIHIDSLLRQHNHSVALAYGIVKHSDFMTAGISNVLKKTISYVTKSDNPLVMEPFYEGAYEWAAEKDELWLGLLAEAVARHDDDESGNNNNNNKESDSASRFLKLALGHFWRALGHYMDRGIPRNHHLCVTSSMGVVRCGRYFDGKGCENLLKEICSMPVIDSVPTFADESANPYPPPGHSQVDSQAPMTTRSRPLHRLPHQSSPQITLSPSTLNWTEYFGSGEYGSEALAIRLWWYGIIVVENVFAEEAIRKQTTATKQTKTQDFSSRKPPPVLEGGTTAKKTKGSWLGRPKKSKSMSPPSSTTRSGDIEISGWGNRSPGSTGEELNDPKLS</sequence>
<comment type="caution">
    <text evidence="2">The sequence shown here is derived from an EMBL/GenBank/DDBJ whole genome shotgun (WGS) entry which is preliminary data.</text>
</comment>